<dbReference type="PANTHER" id="PTHR14211:SF7">
    <property type="entry name" value="RIBOSOME BIOGENESIS PROTEIN NOP53"/>
    <property type="match status" value="1"/>
</dbReference>
<dbReference type="STRING" id="1295533.A0A1E3HBR4"/>
<feature type="region of interest" description="Disordered" evidence="6">
    <location>
        <begin position="119"/>
        <end position="179"/>
    </location>
</feature>
<feature type="region of interest" description="Disordered" evidence="6">
    <location>
        <begin position="373"/>
        <end position="394"/>
    </location>
</feature>
<comment type="similarity">
    <text evidence="1 5">Belongs to the NOP53 family.</text>
</comment>
<organism evidence="7 8">
    <name type="scientific">Cryptococcus amylolentus CBS 6039</name>
    <dbReference type="NCBI Taxonomy" id="1295533"/>
    <lineage>
        <taxon>Eukaryota</taxon>
        <taxon>Fungi</taxon>
        <taxon>Dikarya</taxon>
        <taxon>Basidiomycota</taxon>
        <taxon>Agaricomycotina</taxon>
        <taxon>Tremellomycetes</taxon>
        <taxon>Tremellales</taxon>
        <taxon>Cryptococcaceae</taxon>
        <taxon>Cryptococcus</taxon>
    </lineage>
</organism>
<evidence type="ECO:0000256" key="1">
    <source>
        <dbReference type="ARBA" id="ARBA00008838"/>
    </source>
</evidence>
<reference evidence="7 8" key="1">
    <citation type="submission" date="2016-06" db="EMBL/GenBank/DDBJ databases">
        <title>Evolution of pathogenesis and genome organization in the Tremellales.</title>
        <authorList>
            <person name="Cuomo C."/>
            <person name="Litvintseva A."/>
            <person name="Heitman J."/>
            <person name="Chen Y."/>
            <person name="Sun S."/>
            <person name="Springer D."/>
            <person name="Dromer F."/>
            <person name="Young S."/>
            <person name="Zeng Q."/>
            <person name="Chapman S."/>
            <person name="Gujja S."/>
            <person name="Saif S."/>
            <person name="Birren B."/>
        </authorList>
    </citation>
    <scope>NUCLEOTIDE SEQUENCE [LARGE SCALE GENOMIC DNA]</scope>
    <source>
        <strain evidence="7 8">CBS 6039</strain>
    </source>
</reference>
<dbReference type="InterPro" id="IPR011687">
    <property type="entry name" value="Nop53/GLTSCR2"/>
</dbReference>
<dbReference type="GO" id="GO:0005730">
    <property type="term" value="C:nucleolus"/>
    <property type="evidence" value="ECO:0007669"/>
    <property type="project" value="UniProtKB-SubCell"/>
</dbReference>
<dbReference type="PANTHER" id="PTHR14211">
    <property type="entry name" value="GLIOMA SUPPRESSOR CANDIDATE REGION GENE 2"/>
    <property type="match status" value="1"/>
</dbReference>
<evidence type="ECO:0000256" key="4">
    <source>
        <dbReference type="ARBA" id="ARBA00023242"/>
    </source>
</evidence>
<dbReference type="GO" id="GO:0005654">
    <property type="term" value="C:nucleoplasm"/>
    <property type="evidence" value="ECO:0007669"/>
    <property type="project" value="UniProtKB-SubCell"/>
</dbReference>
<evidence type="ECO:0000313" key="7">
    <source>
        <dbReference type="EMBL" id="ODN73780.1"/>
    </source>
</evidence>
<evidence type="ECO:0000256" key="6">
    <source>
        <dbReference type="SAM" id="MobiDB-lite"/>
    </source>
</evidence>
<feature type="compositionally biased region" description="Basic residues" evidence="6">
    <location>
        <begin position="307"/>
        <end position="323"/>
    </location>
</feature>
<dbReference type="EMBL" id="AWGJ01000012">
    <property type="protein sequence ID" value="ODN73780.1"/>
    <property type="molecule type" value="Genomic_DNA"/>
</dbReference>
<sequence length="458" mass="51026">MAPTTSKSAKAKPYDRPEASKKSKGKGKALQDLGAPATHSQSSRKGKKAWRKNIDIRQEEEALEQAREDERITGGPAAAKTSGNLFTVDTVGDQTVGAKAKRQHKPLRSLAILDQKSAVPSLTSKVSKAPAADKKQHLLSRAEKDRLKRIARKTQAFSDGTGLSSADIQARGPAEKDAWAEEEEVVVKGGFGEETIVKRKVKAPITIERQRELFLEKAKKAEEQPEGGLSYNPKAEAHQKLIDAAIQEELDALKREEAEASRLEKFGAVIEARRNAPQSEFAEGMEVGSGESDSEEEEDDDVEKPTKKPSKRKTTAQRNRQARQRALEAALLANKNRRNLANSVLSAPALNLQIEAQKALQAEKDQKAKELRQQKEKELKKAGQKIGRHRVPGKRVEVQLGEDLAESLRQIKPEGNLFKDRFLDLQKRALIEPRVPQLPKKRSLKTKEYEKFAYKHFK</sequence>
<keyword evidence="3 5" id="KW-0690">Ribosome biogenesis</keyword>
<dbReference type="GO" id="GO:0006364">
    <property type="term" value="P:rRNA processing"/>
    <property type="evidence" value="ECO:0007669"/>
    <property type="project" value="TreeGrafter"/>
</dbReference>
<name>A0A1E3HBR4_9TREE</name>
<proteinExistence type="inferred from homology"/>
<feature type="compositionally biased region" description="Polar residues" evidence="6">
    <location>
        <begin position="155"/>
        <end position="167"/>
    </location>
</feature>
<feature type="compositionally biased region" description="Basic and acidic residues" evidence="6">
    <location>
        <begin position="131"/>
        <end position="148"/>
    </location>
</feature>
<dbReference type="RefSeq" id="XP_018989642.1">
    <property type="nucleotide sequence ID" value="XM_019141999.1"/>
</dbReference>
<comment type="subcellular location">
    <subcellularLocation>
        <location evidence="5">Nucleus</location>
        <location evidence="5">Nucleolus</location>
    </subcellularLocation>
    <subcellularLocation>
        <location evidence="5">Nucleus</location>
        <location evidence="5">Nucleoplasm</location>
    </subcellularLocation>
</comment>
<feature type="compositionally biased region" description="Basic residues" evidence="6">
    <location>
        <begin position="382"/>
        <end position="393"/>
    </location>
</feature>
<evidence type="ECO:0000256" key="2">
    <source>
        <dbReference type="ARBA" id="ARBA00018339"/>
    </source>
</evidence>
<comment type="function">
    <text evidence="5">May play a role in ribosome biogenesis.</text>
</comment>
<dbReference type="PIRSF" id="PIRSF017302">
    <property type="entry name" value="Gltscr2"/>
    <property type="match status" value="1"/>
</dbReference>
<feature type="compositionally biased region" description="Basic residues" evidence="6">
    <location>
        <begin position="42"/>
        <end position="51"/>
    </location>
</feature>
<dbReference type="AlphaFoldDB" id="A0A1E3HBR4"/>
<dbReference type="Proteomes" id="UP000094065">
    <property type="component" value="Unassembled WGS sequence"/>
</dbReference>
<comment type="caution">
    <text evidence="7">The sequence shown here is derived from an EMBL/GenBank/DDBJ whole genome shotgun (WGS) entry which is preliminary data.</text>
</comment>
<accession>A0A1E3HBR4</accession>
<dbReference type="GO" id="GO:0000027">
    <property type="term" value="P:ribosomal large subunit assembly"/>
    <property type="evidence" value="ECO:0007669"/>
    <property type="project" value="UniProtKB-UniRule"/>
</dbReference>
<feature type="compositionally biased region" description="Basic and acidic residues" evidence="6">
    <location>
        <begin position="12"/>
        <end position="21"/>
    </location>
</feature>
<feature type="compositionally biased region" description="Basic and acidic residues" evidence="6">
    <location>
        <begin position="52"/>
        <end position="72"/>
    </location>
</feature>
<dbReference type="GO" id="GO:0008097">
    <property type="term" value="F:5S rRNA binding"/>
    <property type="evidence" value="ECO:0007669"/>
    <property type="project" value="TreeGrafter"/>
</dbReference>
<gene>
    <name evidence="7" type="ORF">L202_07308</name>
</gene>
<dbReference type="GeneID" id="30158617"/>
<protein>
    <recommendedName>
        <fullName evidence="2 5">Ribosome biogenesis protein NOP53</fullName>
    </recommendedName>
</protein>
<feature type="region of interest" description="Disordered" evidence="6">
    <location>
        <begin position="273"/>
        <end position="325"/>
    </location>
</feature>
<keyword evidence="8" id="KW-1185">Reference proteome</keyword>
<evidence type="ECO:0000256" key="3">
    <source>
        <dbReference type="ARBA" id="ARBA00022517"/>
    </source>
</evidence>
<keyword evidence="4 5" id="KW-0539">Nucleus</keyword>
<dbReference type="OrthoDB" id="5072at2759"/>
<dbReference type="Pfam" id="PF07767">
    <property type="entry name" value="Nop53"/>
    <property type="match status" value="1"/>
</dbReference>
<feature type="compositionally biased region" description="Acidic residues" evidence="6">
    <location>
        <begin position="292"/>
        <end position="302"/>
    </location>
</feature>
<evidence type="ECO:0000256" key="5">
    <source>
        <dbReference type="PIRNR" id="PIRNR017302"/>
    </source>
</evidence>
<feature type="region of interest" description="Disordered" evidence="6">
    <location>
        <begin position="1"/>
        <end position="85"/>
    </location>
</feature>
<evidence type="ECO:0000313" key="8">
    <source>
        <dbReference type="Proteomes" id="UP000094065"/>
    </source>
</evidence>